<dbReference type="Proteomes" id="UP001500443">
    <property type="component" value="Unassembled WGS sequence"/>
</dbReference>
<feature type="compositionally biased region" description="Low complexity" evidence="1">
    <location>
        <begin position="25"/>
        <end position="37"/>
    </location>
</feature>
<evidence type="ECO:0000256" key="1">
    <source>
        <dbReference type="SAM" id="MobiDB-lite"/>
    </source>
</evidence>
<sequence>MRSLVVIVPVARGPVGPGAICTTLAASPGRPPGSGRSPAGGAGDAGAGPVPAAPVPPLATGFPAGPLISVRVCCGAVLCPVVPVPR</sequence>
<comment type="caution">
    <text evidence="2">The sequence shown here is derived from an EMBL/GenBank/DDBJ whole genome shotgun (WGS) entry which is preliminary data.</text>
</comment>
<evidence type="ECO:0000313" key="3">
    <source>
        <dbReference type="Proteomes" id="UP001500443"/>
    </source>
</evidence>
<protein>
    <recommendedName>
        <fullName evidence="4">Secreted protein</fullName>
    </recommendedName>
</protein>
<name>A0ABP4L0Y6_9ACTN</name>
<reference evidence="3" key="1">
    <citation type="journal article" date="2019" name="Int. J. Syst. Evol. Microbiol.">
        <title>The Global Catalogue of Microorganisms (GCM) 10K type strain sequencing project: providing services to taxonomists for standard genome sequencing and annotation.</title>
        <authorList>
            <consortium name="The Broad Institute Genomics Platform"/>
            <consortium name="The Broad Institute Genome Sequencing Center for Infectious Disease"/>
            <person name="Wu L."/>
            <person name="Ma J."/>
        </authorList>
    </citation>
    <scope>NUCLEOTIDE SEQUENCE [LARGE SCALE GENOMIC DNA]</scope>
    <source>
        <strain evidence="3">JCM 15481</strain>
    </source>
</reference>
<keyword evidence="3" id="KW-1185">Reference proteome</keyword>
<evidence type="ECO:0000313" key="2">
    <source>
        <dbReference type="EMBL" id="GAA1514303.1"/>
    </source>
</evidence>
<feature type="region of interest" description="Disordered" evidence="1">
    <location>
        <begin position="25"/>
        <end position="50"/>
    </location>
</feature>
<evidence type="ECO:0008006" key="4">
    <source>
        <dbReference type="Google" id="ProtNLM"/>
    </source>
</evidence>
<organism evidence="2 3">
    <name type="scientific">Streptomyces synnematoformans</name>
    <dbReference type="NCBI Taxonomy" id="415721"/>
    <lineage>
        <taxon>Bacteria</taxon>
        <taxon>Bacillati</taxon>
        <taxon>Actinomycetota</taxon>
        <taxon>Actinomycetes</taxon>
        <taxon>Kitasatosporales</taxon>
        <taxon>Streptomycetaceae</taxon>
        <taxon>Streptomyces</taxon>
    </lineage>
</organism>
<accession>A0ABP4L0Y6</accession>
<gene>
    <name evidence="2" type="ORF">GCM10009802_66710</name>
</gene>
<proteinExistence type="predicted"/>
<dbReference type="EMBL" id="BAAAPF010000544">
    <property type="protein sequence ID" value="GAA1514303.1"/>
    <property type="molecule type" value="Genomic_DNA"/>
</dbReference>